<name>A0A345ZUP3_9HYPH</name>
<dbReference type="EMBL" id="CP031417">
    <property type="protein sequence ID" value="AXK80640.1"/>
    <property type="molecule type" value="Genomic_DNA"/>
</dbReference>
<keyword evidence="3" id="KW-1185">Reference proteome</keyword>
<dbReference type="AlphaFoldDB" id="A0A345ZUP3"/>
<dbReference type="RefSeq" id="WP_115690491.1">
    <property type="nucleotide sequence ID" value="NZ_CP031417.1"/>
</dbReference>
<protein>
    <submittedName>
        <fullName evidence="2">MBL fold metallo-hydrolase</fullName>
    </submittedName>
</protein>
<dbReference type="InterPro" id="IPR036866">
    <property type="entry name" value="RibonucZ/Hydroxyglut_hydro"/>
</dbReference>
<accession>A0A345ZUP3</accession>
<evidence type="ECO:0000313" key="2">
    <source>
        <dbReference type="EMBL" id="AXK80640.1"/>
    </source>
</evidence>
<organism evidence="2 3">
    <name type="scientific">Pseudolabrys taiwanensis</name>
    <dbReference type="NCBI Taxonomy" id="331696"/>
    <lineage>
        <taxon>Bacteria</taxon>
        <taxon>Pseudomonadati</taxon>
        <taxon>Pseudomonadota</taxon>
        <taxon>Alphaproteobacteria</taxon>
        <taxon>Hyphomicrobiales</taxon>
        <taxon>Xanthobacteraceae</taxon>
        <taxon>Pseudolabrys</taxon>
    </lineage>
</organism>
<proteinExistence type="predicted"/>
<dbReference type="InterPro" id="IPR001279">
    <property type="entry name" value="Metallo-B-lactamas"/>
</dbReference>
<dbReference type="SMART" id="SM00849">
    <property type="entry name" value="Lactamase_B"/>
    <property type="match status" value="1"/>
</dbReference>
<gene>
    <name evidence="2" type="ORF">DW352_09030</name>
</gene>
<evidence type="ECO:0000259" key="1">
    <source>
        <dbReference type="SMART" id="SM00849"/>
    </source>
</evidence>
<dbReference type="KEGG" id="ptaw:DW352_09030"/>
<feature type="domain" description="Metallo-beta-lactamase" evidence="1">
    <location>
        <begin position="18"/>
        <end position="220"/>
    </location>
</feature>
<dbReference type="CDD" id="cd07740">
    <property type="entry name" value="metallo-hydrolase-like_MBL-fold"/>
    <property type="match status" value="1"/>
</dbReference>
<dbReference type="OrthoDB" id="9800940at2"/>
<dbReference type="PANTHER" id="PTHR46018">
    <property type="entry name" value="ZINC PHOSPHODIESTERASE ELAC PROTEIN 1"/>
    <property type="match status" value="1"/>
</dbReference>
<dbReference type="Gene3D" id="3.60.15.10">
    <property type="entry name" value="Ribonuclease Z/Hydroxyacylglutathione hydrolase-like"/>
    <property type="match status" value="1"/>
</dbReference>
<evidence type="ECO:0000313" key="3">
    <source>
        <dbReference type="Proteomes" id="UP000254889"/>
    </source>
</evidence>
<reference evidence="2 3" key="1">
    <citation type="submission" date="2018-07" db="EMBL/GenBank/DDBJ databases">
        <authorList>
            <person name="Quirk P.G."/>
            <person name="Krulwich T.A."/>
        </authorList>
    </citation>
    <scope>NUCLEOTIDE SEQUENCE [LARGE SCALE GENOMIC DNA]</scope>
    <source>
        <strain evidence="2 3">CC-BB4</strain>
    </source>
</reference>
<dbReference type="Pfam" id="PF23023">
    <property type="entry name" value="Anti-Pycsar_Apyc1"/>
    <property type="match status" value="1"/>
</dbReference>
<sequence length="248" mass="26927">MKLTIVGSGDAFGSGGRFNTCFWLETAKGTLVVDFGASALPALKALKHDPNRIDAVVLSHLHGDHFGGLPFLLLDAQFLSRRERPLLIVGPPGTRARLDAALEVFFPKSTGSKWRFSWRVDEIAIGVPSDVLGHALVTAEVIHQSGAPSTALRLSDGERVFAYSGDTEWTDALLPIAKDADLFICECYAYEGTKISGHMTWEIIKARLAEFGAKRIMATHMNPTVLARTDELRAAGVLVAEDGLRLDI</sequence>
<dbReference type="SUPFAM" id="SSF56281">
    <property type="entry name" value="Metallo-hydrolase/oxidoreductase"/>
    <property type="match status" value="1"/>
</dbReference>
<dbReference type="GO" id="GO:0042781">
    <property type="term" value="F:3'-tRNA processing endoribonuclease activity"/>
    <property type="evidence" value="ECO:0007669"/>
    <property type="project" value="TreeGrafter"/>
</dbReference>
<keyword evidence="2" id="KW-0378">Hydrolase</keyword>
<dbReference type="PANTHER" id="PTHR46018:SF7">
    <property type="entry name" value="RIBONUCLEASE Z"/>
    <property type="match status" value="1"/>
</dbReference>
<dbReference type="Proteomes" id="UP000254889">
    <property type="component" value="Chromosome"/>
</dbReference>